<keyword evidence="4" id="KW-0238">DNA-binding</keyword>
<accession>A0AA49JIL6</accession>
<feature type="modified residue" description="4-aspartylphosphate" evidence="1">
    <location>
        <position position="54"/>
    </location>
</feature>
<dbReference type="InterPro" id="IPR011006">
    <property type="entry name" value="CheY-like_superfamily"/>
</dbReference>
<dbReference type="InterPro" id="IPR007492">
    <property type="entry name" value="LytTR_DNA-bd_dom"/>
</dbReference>
<dbReference type="AlphaFoldDB" id="A0AA49JIL6"/>
<name>A0AA49JIL6_9BACT</name>
<keyword evidence="1" id="KW-0597">Phosphoprotein</keyword>
<evidence type="ECO:0000259" key="2">
    <source>
        <dbReference type="PROSITE" id="PS50110"/>
    </source>
</evidence>
<dbReference type="Gene3D" id="3.40.50.2300">
    <property type="match status" value="1"/>
</dbReference>
<dbReference type="PROSITE" id="PS50110">
    <property type="entry name" value="RESPONSE_REGULATORY"/>
    <property type="match status" value="1"/>
</dbReference>
<dbReference type="EMBL" id="CP120682">
    <property type="protein sequence ID" value="WKN35712.1"/>
    <property type="molecule type" value="Genomic_DNA"/>
</dbReference>
<protein>
    <submittedName>
        <fullName evidence="4">LytTR family DNA-binding domain-containing protein</fullName>
    </submittedName>
</protein>
<evidence type="ECO:0000256" key="1">
    <source>
        <dbReference type="PROSITE-ProRule" id="PRU00169"/>
    </source>
</evidence>
<dbReference type="SUPFAM" id="SSF52172">
    <property type="entry name" value="CheY-like"/>
    <property type="match status" value="1"/>
</dbReference>
<dbReference type="SMART" id="SM00448">
    <property type="entry name" value="REC"/>
    <property type="match status" value="1"/>
</dbReference>
<dbReference type="InterPro" id="IPR001789">
    <property type="entry name" value="Sig_transdc_resp-reg_receiver"/>
</dbReference>
<dbReference type="InterPro" id="IPR046947">
    <property type="entry name" value="LytR-like"/>
</dbReference>
<reference evidence="4" key="1">
    <citation type="journal article" date="2023" name="Comput. Struct. Biotechnol. J.">
        <title>Discovery of a novel marine Bacteroidetes with a rich repertoire of carbohydrate-active enzymes.</title>
        <authorList>
            <person name="Chen B."/>
            <person name="Liu G."/>
            <person name="Chen Q."/>
            <person name="Wang H."/>
            <person name="Liu L."/>
            <person name="Tang K."/>
        </authorList>
    </citation>
    <scope>NUCLEOTIDE SEQUENCE</scope>
    <source>
        <strain evidence="4">TK19036</strain>
    </source>
</reference>
<dbReference type="PANTHER" id="PTHR37299">
    <property type="entry name" value="TRANSCRIPTIONAL REGULATOR-RELATED"/>
    <property type="match status" value="1"/>
</dbReference>
<dbReference type="Pfam" id="PF04397">
    <property type="entry name" value="LytTR"/>
    <property type="match status" value="1"/>
</dbReference>
<dbReference type="PANTHER" id="PTHR37299:SF1">
    <property type="entry name" value="STAGE 0 SPORULATION PROTEIN A HOMOLOG"/>
    <property type="match status" value="1"/>
</dbReference>
<dbReference type="GO" id="GO:0003677">
    <property type="term" value="F:DNA binding"/>
    <property type="evidence" value="ECO:0007669"/>
    <property type="project" value="UniProtKB-KW"/>
</dbReference>
<gene>
    <name evidence="4" type="ORF">K4G66_25415</name>
</gene>
<proteinExistence type="predicted"/>
<evidence type="ECO:0000313" key="4">
    <source>
        <dbReference type="EMBL" id="WKN35712.1"/>
    </source>
</evidence>
<dbReference type="PROSITE" id="PS50930">
    <property type="entry name" value="HTH_LYTTR"/>
    <property type="match status" value="1"/>
</dbReference>
<dbReference type="Gene3D" id="2.40.50.1020">
    <property type="entry name" value="LytTr DNA-binding domain"/>
    <property type="match status" value="1"/>
</dbReference>
<reference evidence="4" key="2">
    <citation type="journal article" date="2024" name="Antonie Van Leeuwenhoek">
        <title>Roseihalotalea indica gen. nov., sp. nov., a halophilic Bacteroidetes from mesopelagic Southwest Indian Ocean with higher carbohydrate metabolic potential.</title>
        <authorList>
            <person name="Chen B."/>
            <person name="Zhang M."/>
            <person name="Lin D."/>
            <person name="Ye J."/>
            <person name="Tang K."/>
        </authorList>
    </citation>
    <scope>NUCLEOTIDE SEQUENCE</scope>
    <source>
        <strain evidence="4">TK19036</strain>
    </source>
</reference>
<sequence length="253" mass="29099">MDILLLEDEPYVAESLMKLIRQLEPDARINGPVESVQEARQQLTQHTPDLIVSDIQLADGISLDVFTDYHIQCPIIFTTAFDEYAIRAFKVNSVDYLLKPIDKGELQAALEKYHLLKSKFGNEAYLSQISDLFRNFTQSQKYKERFAVHHGREVVLIPVSEVTGFCKEEVIYLIDGAGKKFITDYRSLDEIQELLDPELFYRANRQHIISLSYLASMHSDESGKIHLKMKPTAEEAIIISKEKAASFRKWVEK</sequence>
<feature type="domain" description="HTH LytTR-type" evidence="3">
    <location>
        <begin position="187"/>
        <end position="253"/>
    </location>
</feature>
<evidence type="ECO:0000259" key="3">
    <source>
        <dbReference type="PROSITE" id="PS50930"/>
    </source>
</evidence>
<dbReference type="SMART" id="SM00850">
    <property type="entry name" value="LytTR"/>
    <property type="match status" value="1"/>
</dbReference>
<dbReference type="Pfam" id="PF00072">
    <property type="entry name" value="Response_reg"/>
    <property type="match status" value="1"/>
</dbReference>
<organism evidence="4">
    <name type="scientific">Roseihalotalea indica</name>
    <dbReference type="NCBI Taxonomy" id="2867963"/>
    <lineage>
        <taxon>Bacteria</taxon>
        <taxon>Pseudomonadati</taxon>
        <taxon>Bacteroidota</taxon>
        <taxon>Cytophagia</taxon>
        <taxon>Cytophagales</taxon>
        <taxon>Catalimonadaceae</taxon>
        <taxon>Roseihalotalea</taxon>
    </lineage>
</organism>
<feature type="domain" description="Response regulatory" evidence="2">
    <location>
        <begin position="2"/>
        <end position="114"/>
    </location>
</feature>
<dbReference type="GO" id="GO:0000156">
    <property type="term" value="F:phosphorelay response regulator activity"/>
    <property type="evidence" value="ECO:0007669"/>
    <property type="project" value="InterPro"/>
</dbReference>